<dbReference type="EC" id="2.3.1.39" evidence="2"/>
<dbReference type="GO" id="GO:0004314">
    <property type="term" value="F:[acyl-carrier-protein] S-malonyltransferase activity"/>
    <property type="evidence" value="ECO:0007669"/>
    <property type="project" value="UniProtKB-EC"/>
</dbReference>
<keyword evidence="2" id="KW-0808">Transferase</keyword>
<keyword evidence="2" id="KW-0012">Acyltransferase</keyword>
<evidence type="ECO:0000313" key="2">
    <source>
        <dbReference type="EMBL" id="GAL82262.1"/>
    </source>
</evidence>
<evidence type="ECO:0000256" key="1">
    <source>
        <dbReference type="SAM" id="MobiDB-lite"/>
    </source>
</evidence>
<dbReference type="AlphaFoldDB" id="A0A090X719"/>
<reference evidence="2 3" key="1">
    <citation type="journal article" date="2014" name="Genome Announc.">
        <title>Draft Genome Sequences of Marine Flavobacterium Algibacter lectus Strains SS8 and NR4.</title>
        <authorList>
            <person name="Takatani N."/>
            <person name="Nakanishi M."/>
            <person name="Meirelles P."/>
            <person name="Mino S."/>
            <person name="Suda W."/>
            <person name="Oshima K."/>
            <person name="Hattori M."/>
            <person name="Ohkuma M."/>
            <person name="Hosokawa M."/>
            <person name="Miyashita K."/>
            <person name="Thompson F.L."/>
            <person name="Niwa A."/>
            <person name="Sawabe T."/>
            <person name="Sawabe T."/>
        </authorList>
    </citation>
    <scope>NUCLEOTIDE SEQUENCE [LARGE SCALE GENOMIC DNA]</scope>
    <source>
        <strain evidence="3">JCM19274</strain>
    </source>
</reference>
<protein>
    <submittedName>
        <fullName evidence="2">Malonyl CoA-acyl carrier protein transacylase</fullName>
        <ecNumber evidence="2">2.3.1.39</ecNumber>
    </submittedName>
</protein>
<feature type="region of interest" description="Disordered" evidence="1">
    <location>
        <begin position="61"/>
        <end position="89"/>
    </location>
</feature>
<comment type="caution">
    <text evidence="2">The sequence shown here is derived from an EMBL/GenBank/DDBJ whole genome shotgun (WGS) entry which is preliminary data.</text>
</comment>
<dbReference type="Proteomes" id="UP000029643">
    <property type="component" value="Unassembled WGS sequence"/>
</dbReference>
<evidence type="ECO:0000313" key="3">
    <source>
        <dbReference type="Proteomes" id="UP000029643"/>
    </source>
</evidence>
<dbReference type="RefSeq" id="WP_042500960.1">
    <property type="nucleotide sequence ID" value="NZ_BBNU01000024.1"/>
</dbReference>
<accession>A0A090X719</accession>
<gene>
    <name evidence="2" type="ORF">JCM19274_1576</name>
</gene>
<feature type="compositionally biased region" description="Basic and acidic residues" evidence="1">
    <location>
        <begin position="80"/>
        <end position="89"/>
    </location>
</feature>
<proteinExistence type="predicted"/>
<dbReference type="EMBL" id="BBNU01000024">
    <property type="protein sequence ID" value="GAL82262.1"/>
    <property type="molecule type" value="Genomic_DNA"/>
</dbReference>
<organism evidence="2 3">
    <name type="scientific">Algibacter lectus</name>
    <dbReference type="NCBI Taxonomy" id="221126"/>
    <lineage>
        <taxon>Bacteria</taxon>
        <taxon>Pseudomonadati</taxon>
        <taxon>Bacteroidota</taxon>
        <taxon>Flavobacteriia</taxon>
        <taxon>Flavobacteriales</taxon>
        <taxon>Flavobacteriaceae</taxon>
        <taxon>Algibacter</taxon>
    </lineage>
</organism>
<sequence length="89" mass="9781">MVSNPNQNTALGLIAQQLQLLGKQMELLQGNDNTVAQTQHAPTPVVQDQKPIIAPIIIDSEGLSEDEKKEHQKPFGASPKIEKKVNRCK</sequence>
<name>A0A090X719_9FLAO</name>